<name>A0A067RCT1_ZOONE</name>
<dbReference type="PANTHER" id="PTHR12903">
    <property type="entry name" value="MITOCHONDRIAL RIBOSOMAL PROTEIN L24"/>
    <property type="match status" value="1"/>
</dbReference>
<dbReference type="InterPro" id="IPR005825">
    <property type="entry name" value="Ribosomal_uL24_CS"/>
</dbReference>
<evidence type="ECO:0000256" key="7">
    <source>
        <dbReference type="ARBA" id="ARBA00035283"/>
    </source>
</evidence>
<dbReference type="Pfam" id="PF00467">
    <property type="entry name" value="KOW"/>
    <property type="match status" value="1"/>
</dbReference>
<dbReference type="OrthoDB" id="359154at2759"/>
<dbReference type="InterPro" id="IPR003256">
    <property type="entry name" value="Ribosomal_uL24"/>
</dbReference>
<comment type="similarity">
    <text evidence="2 9">Belongs to the universal ribosomal protein uL24 family.</text>
</comment>
<evidence type="ECO:0000256" key="4">
    <source>
        <dbReference type="ARBA" id="ARBA00022980"/>
    </source>
</evidence>
<dbReference type="GO" id="GO:0003723">
    <property type="term" value="F:RNA binding"/>
    <property type="evidence" value="ECO:0007669"/>
    <property type="project" value="InterPro"/>
</dbReference>
<dbReference type="GO" id="GO:0005840">
    <property type="term" value="C:ribosome"/>
    <property type="evidence" value="ECO:0007669"/>
    <property type="project" value="UniProtKB-KW"/>
</dbReference>
<dbReference type="EMBL" id="KK852722">
    <property type="protein sequence ID" value="KDR17736.1"/>
    <property type="molecule type" value="Genomic_DNA"/>
</dbReference>
<dbReference type="GO" id="GO:0003735">
    <property type="term" value="F:structural constituent of ribosome"/>
    <property type="evidence" value="ECO:0007669"/>
    <property type="project" value="InterPro"/>
</dbReference>
<dbReference type="OMA" id="DFEWRFT"/>
<dbReference type="FunFam" id="2.30.30.30:FF:000032">
    <property type="entry name" value="39S ribosomal protein L24, mitochondrial"/>
    <property type="match status" value="1"/>
</dbReference>
<organism evidence="11 12">
    <name type="scientific">Zootermopsis nevadensis</name>
    <name type="common">Dampwood termite</name>
    <dbReference type="NCBI Taxonomy" id="136037"/>
    <lineage>
        <taxon>Eukaryota</taxon>
        <taxon>Metazoa</taxon>
        <taxon>Ecdysozoa</taxon>
        <taxon>Arthropoda</taxon>
        <taxon>Hexapoda</taxon>
        <taxon>Insecta</taxon>
        <taxon>Pterygota</taxon>
        <taxon>Neoptera</taxon>
        <taxon>Polyneoptera</taxon>
        <taxon>Dictyoptera</taxon>
        <taxon>Blattodea</taxon>
        <taxon>Blattoidea</taxon>
        <taxon>Termitoidae</taxon>
        <taxon>Termopsidae</taxon>
        <taxon>Zootermopsis</taxon>
    </lineage>
</organism>
<keyword evidence="12" id="KW-1185">Reference proteome</keyword>
<evidence type="ECO:0000256" key="9">
    <source>
        <dbReference type="RuleBase" id="RU003477"/>
    </source>
</evidence>
<dbReference type="Gene3D" id="2.30.30.30">
    <property type="match status" value="1"/>
</dbReference>
<dbReference type="PROSITE" id="PS01108">
    <property type="entry name" value="RIBOSOMAL_L24"/>
    <property type="match status" value="1"/>
</dbReference>
<proteinExistence type="inferred from homology"/>
<dbReference type="Pfam" id="PF17136">
    <property type="entry name" value="ribosomal_L24"/>
    <property type="match status" value="1"/>
</dbReference>
<evidence type="ECO:0000256" key="5">
    <source>
        <dbReference type="ARBA" id="ARBA00023128"/>
    </source>
</evidence>
<dbReference type="CDD" id="cd06089">
    <property type="entry name" value="KOW_RPL26"/>
    <property type="match status" value="1"/>
</dbReference>
<dbReference type="AlphaFoldDB" id="A0A067RCT1"/>
<comment type="subcellular location">
    <subcellularLocation>
        <location evidence="1">Mitochondrion</location>
    </subcellularLocation>
</comment>
<keyword evidence="6 9" id="KW-0687">Ribonucleoprotein</keyword>
<dbReference type="InterPro" id="IPR041988">
    <property type="entry name" value="Ribosomal_uL24_KOW"/>
</dbReference>
<feature type="domain" description="KOW" evidence="10">
    <location>
        <begin position="87"/>
        <end position="114"/>
    </location>
</feature>
<reference evidence="11 12" key="1">
    <citation type="journal article" date="2014" name="Nat. Commun.">
        <title>Molecular traces of alternative social organization in a termite genome.</title>
        <authorList>
            <person name="Terrapon N."/>
            <person name="Li C."/>
            <person name="Robertson H.M."/>
            <person name="Ji L."/>
            <person name="Meng X."/>
            <person name="Booth W."/>
            <person name="Chen Z."/>
            <person name="Childers C.P."/>
            <person name="Glastad K.M."/>
            <person name="Gokhale K."/>
            <person name="Gowin J."/>
            <person name="Gronenberg W."/>
            <person name="Hermansen R.A."/>
            <person name="Hu H."/>
            <person name="Hunt B.G."/>
            <person name="Huylmans A.K."/>
            <person name="Khalil S.M."/>
            <person name="Mitchell R.D."/>
            <person name="Munoz-Torres M.C."/>
            <person name="Mustard J.A."/>
            <person name="Pan H."/>
            <person name="Reese J.T."/>
            <person name="Scharf M.E."/>
            <person name="Sun F."/>
            <person name="Vogel H."/>
            <person name="Xiao J."/>
            <person name="Yang W."/>
            <person name="Yang Z."/>
            <person name="Yang Z."/>
            <person name="Zhou J."/>
            <person name="Zhu J."/>
            <person name="Brent C.S."/>
            <person name="Elsik C.G."/>
            <person name="Goodisman M.A."/>
            <person name="Liberles D.A."/>
            <person name="Roe R.M."/>
            <person name="Vargo E.L."/>
            <person name="Vilcinskas A."/>
            <person name="Wang J."/>
            <person name="Bornberg-Bauer E."/>
            <person name="Korb J."/>
            <person name="Zhang G."/>
            <person name="Liebig J."/>
        </authorList>
    </citation>
    <scope>NUCLEOTIDE SEQUENCE [LARGE SCALE GENOMIC DNA]</scope>
    <source>
        <tissue evidence="11">Whole organism</tissue>
    </source>
</reference>
<dbReference type="NCBIfam" id="TIGR01079">
    <property type="entry name" value="rplX_bact"/>
    <property type="match status" value="1"/>
</dbReference>
<dbReference type="SUPFAM" id="SSF50104">
    <property type="entry name" value="Translation proteins SH3-like domain"/>
    <property type="match status" value="1"/>
</dbReference>
<evidence type="ECO:0000256" key="3">
    <source>
        <dbReference type="ARBA" id="ARBA00022946"/>
    </source>
</evidence>
<keyword evidence="4 9" id="KW-0689">Ribosomal protein</keyword>
<dbReference type="GO" id="GO:1990904">
    <property type="term" value="C:ribonucleoprotein complex"/>
    <property type="evidence" value="ECO:0007669"/>
    <property type="project" value="UniProtKB-KW"/>
</dbReference>
<dbReference type="InterPro" id="IPR014722">
    <property type="entry name" value="Rib_uL2_dom2"/>
</dbReference>
<dbReference type="GO" id="GO:0005739">
    <property type="term" value="C:mitochondrion"/>
    <property type="evidence" value="ECO:0007669"/>
    <property type="project" value="UniProtKB-SubCell"/>
</dbReference>
<sequence>MRLSVVLCNKVADLTKQYSNLPESYIKRAMEQVYWRTPAAPQYLRREIKRKKYYFGVHRPWTAEFQAENQRGTIRKKVFVEPIREWSYFKGDRVEVLVGQDKGKQGIISQVIQERNWVIVEGLNCELKVYGKSKDFPGVYLKSEQPLLVTNEVALVDPSDLKSSAIEWRYTEAGQKVRVSVRTGRIVPIPKGAEETYDYKTKATYKESERDTKASEATEITFEPALKTFEMDIMECMGIQEDRVPAKTFWY</sequence>
<evidence type="ECO:0000256" key="6">
    <source>
        <dbReference type="ARBA" id="ARBA00023274"/>
    </source>
</evidence>
<evidence type="ECO:0000256" key="1">
    <source>
        <dbReference type="ARBA" id="ARBA00004173"/>
    </source>
</evidence>
<dbReference type="InterPro" id="IPR057264">
    <property type="entry name" value="Ribosomal_uL24_C"/>
</dbReference>
<evidence type="ECO:0000259" key="10">
    <source>
        <dbReference type="SMART" id="SM00739"/>
    </source>
</evidence>
<evidence type="ECO:0000256" key="8">
    <source>
        <dbReference type="ARBA" id="ARBA00035357"/>
    </source>
</evidence>
<protein>
    <recommendedName>
        <fullName evidence="7">Large ribosomal subunit protein uL24m</fullName>
    </recommendedName>
    <alternativeName>
        <fullName evidence="8">39S ribosomal protein L24, mitochondrial</fullName>
    </alternativeName>
</protein>
<dbReference type="GO" id="GO:0006412">
    <property type="term" value="P:translation"/>
    <property type="evidence" value="ECO:0007669"/>
    <property type="project" value="InterPro"/>
</dbReference>
<evidence type="ECO:0000256" key="2">
    <source>
        <dbReference type="ARBA" id="ARBA00010618"/>
    </source>
</evidence>
<accession>A0A067RCT1</accession>
<dbReference type="Proteomes" id="UP000027135">
    <property type="component" value="Unassembled WGS sequence"/>
</dbReference>
<gene>
    <name evidence="11" type="ORF">L798_07277</name>
</gene>
<keyword evidence="5" id="KW-0496">Mitochondrion</keyword>
<dbReference type="eggNOG" id="KOG1708">
    <property type="taxonomic scope" value="Eukaryota"/>
</dbReference>
<dbReference type="InterPro" id="IPR005824">
    <property type="entry name" value="KOW"/>
</dbReference>
<evidence type="ECO:0000313" key="11">
    <source>
        <dbReference type="EMBL" id="KDR17736.1"/>
    </source>
</evidence>
<dbReference type="InterPro" id="IPR008991">
    <property type="entry name" value="Translation_prot_SH3-like_sf"/>
</dbReference>
<dbReference type="SMART" id="SM00739">
    <property type="entry name" value="KOW"/>
    <property type="match status" value="1"/>
</dbReference>
<dbReference type="FunCoup" id="A0A067RCT1">
    <property type="interactions" value="600"/>
</dbReference>
<evidence type="ECO:0000313" key="12">
    <source>
        <dbReference type="Proteomes" id="UP000027135"/>
    </source>
</evidence>
<dbReference type="InParanoid" id="A0A067RCT1"/>
<keyword evidence="3" id="KW-0809">Transit peptide</keyword>
<dbReference type="STRING" id="136037.A0A067RCT1"/>